<feature type="transmembrane region" description="Helical" evidence="1">
    <location>
        <begin position="12"/>
        <end position="31"/>
    </location>
</feature>
<feature type="transmembrane region" description="Helical" evidence="1">
    <location>
        <begin position="43"/>
        <end position="62"/>
    </location>
</feature>
<comment type="caution">
    <text evidence="2">The sequence shown here is derived from an EMBL/GenBank/DDBJ whole genome shotgun (WGS) entry which is preliminary data.</text>
</comment>
<evidence type="ECO:0000256" key="1">
    <source>
        <dbReference type="SAM" id="Phobius"/>
    </source>
</evidence>
<keyword evidence="1" id="KW-0472">Membrane</keyword>
<keyword evidence="1" id="KW-1133">Transmembrane helix</keyword>
<evidence type="ECO:0000313" key="2">
    <source>
        <dbReference type="EMBL" id="MBB6069604.1"/>
    </source>
</evidence>
<name>A0A841GVR0_9BACT</name>
<keyword evidence="1" id="KW-0812">Transmembrane</keyword>
<keyword evidence="3" id="KW-1185">Reference proteome</keyword>
<evidence type="ECO:0000313" key="3">
    <source>
        <dbReference type="Proteomes" id="UP000582837"/>
    </source>
</evidence>
<proteinExistence type="predicted"/>
<organism evidence="2 3">
    <name type="scientific">Longimicrobium terrae</name>
    <dbReference type="NCBI Taxonomy" id="1639882"/>
    <lineage>
        <taxon>Bacteria</taxon>
        <taxon>Pseudomonadati</taxon>
        <taxon>Gemmatimonadota</taxon>
        <taxon>Longimicrobiia</taxon>
        <taxon>Longimicrobiales</taxon>
        <taxon>Longimicrobiaceae</taxon>
        <taxon>Longimicrobium</taxon>
    </lineage>
</organism>
<dbReference type="RefSeq" id="WP_170037236.1">
    <property type="nucleotide sequence ID" value="NZ_JABDTL010000002.1"/>
</dbReference>
<reference evidence="2 3" key="1">
    <citation type="submission" date="2020-08" db="EMBL/GenBank/DDBJ databases">
        <title>Genomic Encyclopedia of Type Strains, Phase IV (KMG-IV): sequencing the most valuable type-strain genomes for metagenomic binning, comparative biology and taxonomic classification.</title>
        <authorList>
            <person name="Goeker M."/>
        </authorList>
    </citation>
    <scope>NUCLEOTIDE SEQUENCE [LARGE SCALE GENOMIC DNA]</scope>
    <source>
        <strain evidence="2 3">DSM 29007</strain>
    </source>
</reference>
<dbReference type="EMBL" id="JACHIA010000002">
    <property type="protein sequence ID" value="MBB6069604.1"/>
    <property type="molecule type" value="Genomic_DNA"/>
</dbReference>
<dbReference type="Proteomes" id="UP000582837">
    <property type="component" value="Unassembled WGS sequence"/>
</dbReference>
<gene>
    <name evidence="2" type="ORF">HNQ61_001219</name>
</gene>
<evidence type="ECO:0008006" key="4">
    <source>
        <dbReference type="Google" id="ProtNLM"/>
    </source>
</evidence>
<feature type="transmembrane region" description="Helical" evidence="1">
    <location>
        <begin position="82"/>
        <end position="101"/>
    </location>
</feature>
<accession>A0A841GVR0</accession>
<protein>
    <recommendedName>
        <fullName evidence="4">Transmembrane protein</fullName>
    </recommendedName>
</protein>
<sequence>MAEWSEMMTESKIQVVVMAFCGVAAAGLAWFTIRQAPGTEWTMLAALALAIVGNLIVCWMSWRASHGQRPVAQGRASTILTVITWVGLALMFAPRLIAAVAR</sequence>
<dbReference type="AlphaFoldDB" id="A0A841GVR0"/>